<dbReference type="NCBIfam" id="TIGR03570">
    <property type="entry name" value="NeuD_NnaD"/>
    <property type="match status" value="1"/>
</dbReference>
<feature type="binding site" evidence="2">
    <location>
        <position position="66"/>
    </location>
    <ligand>
        <name>substrate</name>
    </ligand>
</feature>
<evidence type="ECO:0000313" key="5">
    <source>
        <dbReference type="Proteomes" id="UP000552709"/>
    </source>
</evidence>
<dbReference type="CDD" id="cd03360">
    <property type="entry name" value="LbH_AT_putative"/>
    <property type="match status" value="1"/>
</dbReference>
<sequence length="207" mass="21162">MSGILVVGAGGHAKVVIATLRAAGLEVAGVLDDHTKSWGGSVLGCPVLGDLEHLKETHDRAVLAIGSNTARRDIAARYPNTNWASVTHPAATVHESVQVGPGTVIFAGAVIQPDTVLGRHNIVNTGATVDHDCILEDFVHVAPGVHLAGAVHLKEGVFLGVGGAVMPGITVGRWTTVGAGGVVVRSLTANTIAIGIPARPIEENKQS</sequence>
<evidence type="ECO:0000313" key="4">
    <source>
        <dbReference type="EMBL" id="MBB5361220.1"/>
    </source>
</evidence>
<name>A0A7W8JQ93_9DEIO</name>
<dbReference type="GO" id="GO:0016746">
    <property type="term" value="F:acyltransferase activity"/>
    <property type="evidence" value="ECO:0007669"/>
    <property type="project" value="UniProtKB-KW"/>
</dbReference>
<dbReference type="InterPro" id="IPR050179">
    <property type="entry name" value="Trans_hexapeptide_repeat"/>
</dbReference>
<feature type="domain" description="PglD N-terminal" evidence="3">
    <location>
        <begin position="4"/>
        <end position="77"/>
    </location>
</feature>
<dbReference type="EMBL" id="JACHFL010000001">
    <property type="protein sequence ID" value="MBB5361220.1"/>
    <property type="molecule type" value="Genomic_DNA"/>
</dbReference>
<organism evidence="4 5">
    <name type="scientific">Deinococcus humi</name>
    <dbReference type="NCBI Taxonomy" id="662880"/>
    <lineage>
        <taxon>Bacteria</taxon>
        <taxon>Thermotogati</taxon>
        <taxon>Deinococcota</taxon>
        <taxon>Deinococci</taxon>
        <taxon>Deinococcales</taxon>
        <taxon>Deinococcaceae</taxon>
        <taxon>Deinococcus</taxon>
    </lineage>
</organism>
<evidence type="ECO:0000259" key="3">
    <source>
        <dbReference type="Pfam" id="PF17836"/>
    </source>
</evidence>
<dbReference type="RefSeq" id="WP_184127315.1">
    <property type="nucleotide sequence ID" value="NZ_JACHFL010000001.1"/>
</dbReference>
<protein>
    <submittedName>
        <fullName evidence="4">Sugar O-acyltransferase (Sialic acid O-acetyltransferase NeuD family)</fullName>
    </submittedName>
</protein>
<keyword evidence="4" id="KW-0012">Acyltransferase</keyword>
<dbReference type="PANTHER" id="PTHR43300:SF7">
    <property type="entry name" value="UDP-N-ACETYLBACILLOSAMINE N-ACETYLTRANSFERASE"/>
    <property type="match status" value="1"/>
</dbReference>
<dbReference type="Proteomes" id="UP000552709">
    <property type="component" value="Unassembled WGS sequence"/>
</dbReference>
<accession>A0A7W8JQ93</accession>
<dbReference type="Gene3D" id="2.160.10.10">
    <property type="entry name" value="Hexapeptide repeat proteins"/>
    <property type="match status" value="1"/>
</dbReference>
<dbReference type="InterPro" id="IPR011004">
    <property type="entry name" value="Trimer_LpxA-like_sf"/>
</dbReference>
<evidence type="ECO:0000256" key="2">
    <source>
        <dbReference type="PIRSR" id="PIRSR620019-2"/>
    </source>
</evidence>
<feature type="site" description="Increases basicity of active site His" evidence="1">
    <location>
        <position position="132"/>
    </location>
</feature>
<keyword evidence="4" id="KW-0808">Transferase</keyword>
<feature type="binding site" evidence="2">
    <location>
        <position position="140"/>
    </location>
    <ligand>
        <name>acetyl-CoA</name>
        <dbReference type="ChEBI" id="CHEBI:57288"/>
    </ligand>
</feature>
<dbReference type="InterPro" id="IPR020019">
    <property type="entry name" value="AcTrfase_PglD-like"/>
</dbReference>
<dbReference type="InterPro" id="IPR041561">
    <property type="entry name" value="PglD_N"/>
</dbReference>
<comment type="caution">
    <text evidence="4">The sequence shown here is derived from an EMBL/GenBank/DDBJ whole genome shotgun (WGS) entry which is preliminary data.</text>
</comment>
<reference evidence="4 5" key="1">
    <citation type="submission" date="2020-08" db="EMBL/GenBank/DDBJ databases">
        <title>Genomic Encyclopedia of Type Strains, Phase IV (KMG-IV): sequencing the most valuable type-strain genomes for metagenomic binning, comparative biology and taxonomic classification.</title>
        <authorList>
            <person name="Goeker M."/>
        </authorList>
    </citation>
    <scope>NUCLEOTIDE SEQUENCE [LARGE SCALE GENOMIC DNA]</scope>
    <source>
        <strain evidence="4 5">DSM 27939</strain>
    </source>
</reference>
<dbReference type="Pfam" id="PF17836">
    <property type="entry name" value="PglD_N"/>
    <property type="match status" value="1"/>
</dbReference>
<feature type="active site" description="Proton acceptor" evidence="1">
    <location>
        <position position="131"/>
    </location>
</feature>
<keyword evidence="5" id="KW-1185">Reference proteome</keyword>
<gene>
    <name evidence="4" type="ORF">HNQ08_000291</name>
</gene>
<dbReference type="SUPFAM" id="SSF51161">
    <property type="entry name" value="Trimeric LpxA-like enzymes"/>
    <property type="match status" value="1"/>
</dbReference>
<evidence type="ECO:0000256" key="1">
    <source>
        <dbReference type="PIRSR" id="PIRSR620019-1"/>
    </source>
</evidence>
<proteinExistence type="predicted"/>
<dbReference type="Gene3D" id="3.40.50.20">
    <property type="match status" value="1"/>
</dbReference>
<dbReference type="PANTHER" id="PTHR43300">
    <property type="entry name" value="ACETYLTRANSFERASE"/>
    <property type="match status" value="1"/>
</dbReference>
<dbReference type="AlphaFoldDB" id="A0A7W8JQ93"/>